<dbReference type="AlphaFoldDB" id="A0A510VE61"/>
<evidence type="ECO:0000313" key="2">
    <source>
        <dbReference type="EMBL" id="GEK23425.1"/>
    </source>
</evidence>
<dbReference type="SUPFAM" id="SSF53335">
    <property type="entry name" value="S-adenosyl-L-methionine-dependent methyltransferases"/>
    <property type="match status" value="1"/>
</dbReference>
<dbReference type="InterPro" id="IPR029063">
    <property type="entry name" value="SAM-dependent_MTases_sf"/>
</dbReference>
<name>A0A510VE61_9CELL</name>
<dbReference type="PANTHER" id="PTHR43591">
    <property type="entry name" value="METHYLTRANSFERASE"/>
    <property type="match status" value="1"/>
</dbReference>
<keyword evidence="2" id="KW-0808">Transferase</keyword>
<protein>
    <submittedName>
        <fullName evidence="2">Methyltransferase</fullName>
    </submittedName>
</protein>
<dbReference type="CDD" id="cd02440">
    <property type="entry name" value="AdoMet_MTases"/>
    <property type="match status" value="1"/>
</dbReference>
<evidence type="ECO:0000259" key="1">
    <source>
        <dbReference type="Pfam" id="PF13649"/>
    </source>
</evidence>
<dbReference type="Gene3D" id="3.40.50.150">
    <property type="entry name" value="Vaccinia Virus protein VP39"/>
    <property type="match status" value="1"/>
</dbReference>
<dbReference type="EMBL" id="BJUB01000016">
    <property type="protein sequence ID" value="GEK23425.1"/>
    <property type="molecule type" value="Genomic_DNA"/>
</dbReference>
<evidence type="ECO:0000313" key="3">
    <source>
        <dbReference type="Proteomes" id="UP000321118"/>
    </source>
</evidence>
<organism evidence="2 3">
    <name type="scientific">Cellulomonas xylanilytica</name>
    <dbReference type="NCBI Taxonomy" id="233583"/>
    <lineage>
        <taxon>Bacteria</taxon>
        <taxon>Bacillati</taxon>
        <taxon>Actinomycetota</taxon>
        <taxon>Actinomycetes</taxon>
        <taxon>Micrococcales</taxon>
        <taxon>Cellulomonadaceae</taxon>
        <taxon>Cellulomonas</taxon>
    </lineage>
</organism>
<keyword evidence="3" id="KW-1185">Reference proteome</keyword>
<sequence length="259" mass="27685">MSHGEDEHAPGYDAELRRLDPVFRRACDVRASDRVLDVGCGTGSTTRAAAHAAPEGGALGVDVSASAVERARAVAAARGPRNVTFECVDAQVHPFAPEGADLLISRFGTMFFTDPGAAFGNLARALCPDGRLVMLVWQSADRNEWDVALREALSGATPAAGVSPAFSLGDPARTADLLGSAGFVDVDHAEVHEPVWYGPDVASAEAWVRGFTSTRELVEQLGPEAAERGLARLRETLEEHLHDDGVWFDSRAWLVTARR</sequence>
<accession>A0A510VE61</accession>
<dbReference type="RefSeq" id="WP_146931273.1">
    <property type="nucleotide sequence ID" value="NZ_BJUB01000016.1"/>
</dbReference>
<reference evidence="2 3" key="1">
    <citation type="submission" date="2019-07" db="EMBL/GenBank/DDBJ databases">
        <title>Whole genome shotgun sequence of Cellulomonas xylanilytica NBRC 101102.</title>
        <authorList>
            <person name="Hosoyama A."/>
            <person name="Uohara A."/>
            <person name="Ohji S."/>
            <person name="Ichikawa N."/>
        </authorList>
    </citation>
    <scope>NUCLEOTIDE SEQUENCE [LARGE SCALE GENOMIC DNA]</scope>
    <source>
        <strain evidence="2 3">NBRC 101102</strain>
    </source>
</reference>
<comment type="caution">
    <text evidence="2">The sequence shown here is derived from an EMBL/GenBank/DDBJ whole genome shotgun (WGS) entry which is preliminary data.</text>
</comment>
<keyword evidence="2" id="KW-0489">Methyltransferase</keyword>
<dbReference type="Proteomes" id="UP000321118">
    <property type="component" value="Unassembled WGS sequence"/>
</dbReference>
<feature type="domain" description="Methyltransferase" evidence="1">
    <location>
        <begin position="35"/>
        <end position="130"/>
    </location>
</feature>
<dbReference type="GO" id="GO:0032259">
    <property type="term" value="P:methylation"/>
    <property type="evidence" value="ECO:0007669"/>
    <property type="project" value="UniProtKB-KW"/>
</dbReference>
<dbReference type="GO" id="GO:0008168">
    <property type="term" value="F:methyltransferase activity"/>
    <property type="evidence" value="ECO:0007669"/>
    <property type="project" value="UniProtKB-KW"/>
</dbReference>
<dbReference type="InterPro" id="IPR041698">
    <property type="entry name" value="Methyltransf_25"/>
</dbReference>
<gene>
    <name evidence="2" type="ORF">CXY01_39450</name>
</gene>
<dbReference type="Pfam" id="PF13649">
    <property type="entry name" value="Methyltransf_25"/>
    <property type="match status" value="1"/>
</dbReference>
<proteinExistence type="predicted"/>
<dbReference type="OrthoDB" id="9795634at2"/>